<evidence type="ECO:0000313" key="5">
    <source>
        <dbReference type="Proteomes" id="UP000240608"/>
    </source>
</evidence>
<evidence type="ECO:0000259" key="3">
    <source>
        <dbReference type="PROSITE" id="PS50164"/>
    </source>
</evidence>
<dbReference type="InterPro" id="IPR012337">
    <property type="entry name" value="RNaseH-like_sf"/>
</dbReference>
<dbReference type="PROSITE" id="PS50164">
    <property type="entry name" value="GIY_YIG"/>
    <property type="match status" value="1"/>
</dbReference>
<dbReference type="CDD" id="cd10434">
    <property type="entry name" value="GIY-YIG_UvrC_Cho"/>
    <property type="match status" value="1"/>
</dbReference>
<dbReference type="GO" id="GO:0045004">
    <property type="term" value="P:DNA replication proofreading"/>
    <property type="evidence" value="ECO:0007669"/>
    <property type="project" value="TreeGrafter"/>
</dbReference>
<dbReference type="GO" id="GO:0005829">
    <property type="term" value="C:cytosol"/>
    <property type="evidence" value="ECO:0007669"/>
    <property type="project" value="TreeGrafter"/>
</dbReference>
<comment type="function">
    <text evidence="1">DNA polymerase III is a complex, multichain enzyme responsible for most of the replicative synthesis in bacteria. The epsilon subunit contain the editing function and is a proofreading 3'-5' exonuclease.</text>
</comment>
<reference evidence="4 5" key="1">
    <citation type="submission" date="2018-03" db="EMBL/GenBank/DDBJ databases">
        <title>Cross-interface Injection: A General Nanoliter Liquid Handling Method Applied to Single Cells Genome Amplification Automated Nanoliter Liquid Handling Applied to Single Cell Multiple Displacement Amplification.</title>
        <authorList>
            <person name="Yun J."/>
            <person name="Xu P."/>
            <person name="Xu J."/>
            <person name="Dai X."/>
            <person name="Wang Y."/>
            <person name="Zheng X."/>
            <person name="Cao C."/>
            <person name="Yi Q."/>
            <person name="Zhu Y."/>
            <person name="Wang L."/>
            <person name="Dong Z."/>
            <person name="Huang Y."/>
            <person name="Huang L."/>
            <person name="Du W."/>
        </authorList>
    </citation>
    <scope>NUCLEOTIDE SEQUENCE [LARGE SCALE GENOMIC DNA]</scope>
    <source>
        <strain evidence="4 5">Z-D1-2</strain>
    </source>
</reference>
<dbReference type="Gene3D" id="3.30.420.10">
    <property type="entry name" value="Ribonuclease H-like superfamily/Ribonuclease H"/>
    <property type="match status" value="1"/>
</dbReference>
<sequence>MYAIVDIETTGGYAERNRICEIAIILHDGEKVVKEYQSLINPERAIPIGVQAIHGISDVMVEDAPKFYEEAKTIYELLKDNIFVAHSVNFDYSFVQKAFAELGFPLQLKKLCTVRLSRKIFPGYKSYSLGNLCSQRNIIINDRHRAYGDAIATAELFTQLVANDHEDVISKALKKNATNVNIPENLDKEVFEALPHSPGVYYFLNNKNKIIYVGKAKDIKKRVSNHFGGKKAEVAKQSFQKDIYHVDYLLTGNELIALLHESHEIRKHWPRFNSAQKNNNPGFAIFLYEDRLGYKRLQIGRKQPGMKTVMRFANHAAAFHFLVEKSKQLNVCPKMAGYQSAPAECFDYKIKECDGACVGKESAEIHNKKVDQFIEACDAEKSDYILIGKGKSEQELSIIMVEAGYYLGYGFLNKNDQVTDWEDLKNYLQRFPDHPEIYKILSSPSATKGNQKFKKEEWMQQKVRLNKAG</sequence>
<evidence type="ECO:0000313" key="4">
    <source>
        <dbReference type="EMBL" id="PTB97167.1"/>
    </source>
</evidence>
<comment type="caution">
    <text evidence="4">The sequence shown here is derived from an EMBL/GenBank/DDBJ whole genome shotgun (WGS) entry which is preliminary data.</text>
</comment>
<dbReference type="SUPFAM" id="SSF82771">
    <property type="entry name" value="GIY-YIG endonuclease"/>
    <property type="match status" value="1"/>
</dbReference>
<proteinExistence type="predicted"/>
<organism evidence="4 5">
    <name type="scientific">Marivirga lumbricoides</name>
    <dbReference type="NCBI Taxonomy" id="1046115"/>
    <lineage>
        <taxon>Bacteria</taxon>
        <taxon>Pseudomonadati</taxon>
        <taxon>Bacteroidota</taxon>
        <taxon>Cytophagia</taxon>
        <taxon>Cytophagales</taxon>
        <taxon>Marivirgaceae</taxon>
        <taxon>Marivirga</taxon>
    </lineage>
</organism>
<dbReference type="InterPro" id="IPR013520">
    <property type="entry name" value="Ribonucl_H"/>
</dbReference>
<dbReference type="AlphaFoldDB" id="A0A2T4DTP1"/>
<comment type="subunit">
    <text evidence="2">DNA polymerase III contains a core (composed of alpha, epsilon and theta chains) that associates with a tau subunit. This core dimerizes to form the POLIII' complex. PolIII' associates with the gamma complex (composed of gamma, delta, delta', psi and chi chains) and with the beta chain to form the complete DNA polymerase III complex.</text>
</comment>
<dbReference type="InterPro" id="IPR036397">
    <property type="entry name" value="RNaseH_sf"/>
</dbReference>
<accession>A0A2T4DTP1</accession>
<dbReference type="FunFam" id="3.30.420.10:FF:000045">
    <property type="entry name" value="3'-5' exonuclease DinG"/>
    <property type="match status" value="1"/>
</dbReference>
<dbReference type="NCBIfam" id="TIGR00573">
    <property type="entry name" value="dnaq"/>
    <property type="match status" value="1"/>
</dbReference>
<dbReference type="InterPro" id="IPR006054">
    <property type="entry name" value="DnaQ"/>
</dbReference>
<dbReference type="CDD" id="cd06127">
    <property type="entry name" value="DEDDh"/>
    <property type="match status" value="1"/>
</dbReference>
<evidence type="ECO:0000256" key="2">
    <source>
        <dbReference type="ARBA" id="ARBA00026073"/>
    </source>
</evidence>
<dbReference type="InterPro" id="IPR035901">
    <property type="entry name" value="GIY-YIG_endonuc_sf"/>
</dbReference>
<dbReference type="Gene3D" id="3.40.1440.10">
    <property type="entry name" value="GIY-YIG endonuclease"/>
    <property type="match status" value="1"/>
</dbReference>
<dbReference type="PANTHER" id="PTHR30231:SF41">
    <property type="entry name" value="DNA POLYMERASE III SUBUNIT EPSILON"/>
    <property type="match status" value="1"/>
</dbReference>
<dbReference type="SUPFAM" id="SSF53098">
    <property type="entry name" value="Ribonuclease H-like"/>
    <property type="match status" value="1"/>
</dbReference>
<dbReference type="SMART" id="SM00465">
    <property type="entry name" value="GIYc"/>
    <property type="match status" value="1"/>
</dbReference>
<dbReference type="Pfam" id="PF01541">
    <property type="entry name" value="GIY-YIG"/>
    <property type="match status" value="1"/>
</dbReference>
<dbReference type="Proteomes" id="UP000240608">
    <property type="component" value="Unassembled WGS sequence"/>
</dbReference>
<dbReference type="GO" id="GO:0003887">
    <property type="term" value="F:DNA-directed DNA polymerase activity"/>
    <property type="evidence" value="ECO:0007669"/>
    <property type="project" value="InterPro"/>
</dbReference>
<protein>
    <submittedName>
        <fullName evidence="4">DNA polymerase III subunit epsilon</fullName>
    </submittedName>
</protein>
<name>A0A2T4DTP1_9BACT</name>
<dbReference type="InterPro" id="IPR000305">
    <property type="entry name" value="GIY-YIG_endonuc"/>
</dbReference>
<dbReference type="Pfam" id="PF00929">
    <property type="entry name" value="RNase_T"/>
    <property type="match status" value="1"/>
</dbReference>
<dbReference type="InterPro" id="IPR047296">
    <property type="entry name" value="GIY-YIG_UvrC_Cho"/>
</dbReference>
<gene>
    <name evidence="4" type="ORF">C9994_04095</name>
</gene>
<dbReference type="GO" id="GO:0008408">
    <property type="term" value="F:3'-5' exonuclease activity"/>
    <property type="evidence" value="ECO:0007669"/>
    <property type="project" value="TreeGrafter"/>
</dbReference>
<feature type="domain" description="GIY-YIG" evidence="3">
    <location>
        <begin position="196"/>
        <end position="274"/>
    </location>
</feature>
<dbReference type="GO" id="GO:0003677">
    <property type="term" value="F:DNA binding"/>
    <property type="evidence" value="ECO:0007669"/>
    <property type="project" value="InterPro"/>
</dbReference>
<dbReference type="GO" id="GO:0006289">
    <property type="term" value="P:nucleotide-excision repair"/>
    <property type="evidence" value="ECO:0007669"/>
    <property type="project" value="InterPro"/>
</dbReference>
<dbReference type="SMART" id="SM00479">
    <property type="entry name" value="EXOIII"/>
    <property type="match status" value="1"/>
</dbReference>
<evidence type="ECO:0000256" key="1">
    <source>
        <dbReference type="ARBA" id="ARBA00025483"/>
    </source>
</evidence>
<dbReference type="EMBL" id="PYVU01000022">
    <property type="protein sequence ID" value="PTB97167.1"/>
    <property type="molecule type" value="Genomic_DNA"/>
</dbReference>
<dbReference type="PANTHER" id="PTHR30231">
    <property type="entry name" value="DNA POLYMERASE III SUBUNIT EPSILON"/>
    <property type="match status" value="1"/>
</dbReference>